<keyword evidence="1" id="KW-0472">Membrane</keyword>
<comment type="caution">
    <text evidence="2">The sequence shown here is derived from an EMBL/GenBank/DDBJ whole genome shotgun (WGS) entry which is preliminary data.</text>
</comment>
<dbReference type="EMBL" id="MFUO01000004">
    <property type="protein sequence ID" value="OGI84271.1"/>
    <property type="molecule type" value="Genomic_DNA"/>
</dbReference>
<dbReference type="STRING" id="1801764.A2903_00135"/>
<protein>
    <recommendedName>
        <fullName evidence="4">SIMPL domain-containing protein</fullName>
    </recommendedName>
</protein>
<dbReference type="PANTHER" id="PTHR34387:SF2">
    <property type="entry name" value="SLR1258 PROTEIN"/>
    <property type="match status" value="1"/>
</dbReference>
<accession>A0A1F6WQW9</accession>
<feature type="transmembrane region" description="Helical" evidence="1">
    <location>
        <begin position="7"/>
        <end position="31"/>
    </location>
</feature>
<dbReference type="Pfam" id="PF04402">
    <property type="entry name" value="SIMPL"/>
    <property type="match status" value="1"/>
</dbReference>
<dbReference type="AlphaFoldDB" id="A0A1F6WQW9"/>
<name>A0A1F6WQW9_9BACT</name>
<dbReference type="InterPro" id="IPR052022">
    <property type="entry name" value="26kDa_periplasmic_antigen"/>
</dbReference>
<evidence type="ECO:0000313" key="3">
    <source>
        <dbReference type="Proteomes" id="UP000178184"/>
    </source>
</evidence>
<dbReference type="GO" id="GO:0006974">
    <property type="term" value="P:DNA damage response"/>
    <property type="evidence" value="ECO:0007669"/>
    <property type="project" value="TreeGrafter"/>
</dbReference>
<organism evidence="2 3">
    <name type="scientific">Candidatus Nomurabacteria bacterium RIFCSPLOWO2_01_FULL_33_17</name>
    <dbReference type="NCBI Taxonomy" id="1801764"/>
    <lineage>
        <taxon>Bacteria</taxon>
        <taxon>Candidatus Nomuraibacteriota</taxon>
    </lineage>
</organism>
<keyword evidence="1" id="KW-1133">Transmembrane helix</keyword>
<dbReference type="Proteomes" id="UP000178184">
    <property type="component" value="Unassembled WGS sequence"/>
</dbReference>
<evidence type="ECO:0000313" key="2">
    <source>
        <dbReference type="EMBL" id="OGI84271.1"/>
    </source>
</evidence>
<dbReference type="PANTHER" id="PTHR34387">
    <property type="entry name" value="SLR1258 PROTEIN"/>
    <property type="match status" value="1"/>
</dbReference>
<reference evidence="2 3" key="1">
    <citation type="journal article" date="2016" name="Nat. Commun.">
        <title>Thousands of microbial genomes shed light on interconnected biogeochemical processes in an aquifer system.</title>
        <authorList>
            <person name="Anantharaman K."/>
            <person name="Brown C.T."/>
            <person name="Hug L.A."/>
            <person name="Sharon I."/>
            <person name="Castelle C.J."/>
            <person name="Probst A.J."/>
            <person name="Thomas B.C."/>
            <person name="Singh A."/>
            <person name="Wilkins M.J."/>
            <person name="Karaoz U."/>
            <person name="Brodie E.L."/>
            <person name="Williams K.H."/>
            <person name="Hubbard S.S."/>
            <person name="Banfield J.F."/>
        </authorList>
    </citation>
    <scope>NUCLEOTIDE SEQUENCE [LARGE SCALE GENOMIC DNA]</scope>
</reference>
<evidence type="ECO:0000256" key="1">
    <source>
        <dbReference type="SAM" id="Phobius"/>
    </source>
</evidence>
<dbReference type="InterPro" id="IPR007497">
    <property type="entry name" value="SIMPL/DUF541"/>
</dbReference>
<evidence type="ECO:0008006" key="4">
    <source>
        <dbReference type="Google" id="ProtNLM"/>
    </source>
</evidence>
<dbReference type="Gene3D" id="3.30.110.170">
    <property type="entry name" value="Protein of unknown function (DUF541), domain 1"/>
    <property type="match status" value="1"/>
</dbReference>
<dbReference type="Gene3D" id="3.30.70.2970">
    <property type="entry name" value="Protein of unknown function (DUF541), domain 2"/>
    <property type="match status" value="1"/>
</dbReference>
<sequence>MFENKKLLTNLIIITSVCLSIFFLANAYGAFNRNDENKPVATITVDGTGEYFAIPDTALFTFTVEKDAITQKQAKDAGSEVMNNILAKLKKDYDMDDKDLKTINFSLNPKYEWQQQTIYCVRAPCPQPDGKNVAVGYTFNQTVSVKIKDIDLAGEVAGKLTEWGATNVSGPEFTLANEDEARNKARTDAIGDAKSKARTLSAQLGVRLVKIQNFSENNGGGIYPMYGGATMMRDGAMEKSIIPEIPMGENKYTSNVSITYEIR</sequence>
<gene>
    <name evidence="2" type="ORF">A2903_00135</name>
</gene>
<proteinExistence type="predicted"/>
<keyword evidence="1" id="KW-0812">Transmembrane</keyword>